<sequence length="256" mass="27816">MEGKMKAPPLPGTVRSLALEGSPLLPNLGKGSANAYWLDLTMRVTFNAQERTLRELTALTQSVGWKIVQVTRVASGSLFGHLIAEPVDIPAQSLALLDTSLPGMLQTNKEQDTTDTANGSELLGPTMGDTFCSFVDLPSEDVLRKGVRASKRAASQGWQARANEWRQCIVKKSSAIWRDRKGSISSPTPAPPLPSINLLPELDVDNVAKVSDNGARPTGRIKIQMGTSRGLRKVFSRAQLTSDGLDRQRDRTERIA</sequence>
<dbReference type="AlphaFoldDB" id="A0A2H3J5S1"/>
<organism evidence="1 2">
    <name type="scientific">Wolfiporia cocos (strain MD-104)</name>
    <name type="common">Brown rot fungus</name>
    <dbReference type="NCBI Taxonomy" id="742152"/>
    <lineage>
        <taxon>Eukaryota</taxon>
        <taxon>Fungi</taxon>
        <taxon>Dikarya</taxon>
        <taxon>Basidiomycota</taxon>
        <taxon>Agaricomycotina</taxon>
        <taxon>Agaricomycetes</taxon>
        <taxon>Polyporales</taxon>
        <taxon>Phaeolaceae</taxon>
        <taxon>Wolfiporia</taxon>
    </lineage>
</organism>
<protein>
    <submittedName>
        <fullName evidence="1">Uncharacterized protein</fullName>
    </submittedName>
</protein>
<dbReference type="OrthoDB" id="2410195at2759"/>
<dbReference type="STRING" id="742152.A0A2H3J5S1"/>
<dbReference type="EMBL" id="KB467920">
    <property type="protein sequence ID" value="PCH37301.1"/>
    <property type="molecule type" value="Genomic_DNA"/>
</dbReference>
<keyword evidence="2" id="KW-1185">Reference proteome</keyword>
<name>A0A2H3J5S1_WOLCO</name>
<dbReference type="Proteomes" id="UP000218811">
    <property type="component" value="Unassembled WGS sequence"/>
</dbReference>
<dbReference type="InterPro" id="IPR029063">
    <property type="entry name" value="SAM-dependent_MTases_sf"/>
</dbReference>
<evidence type="ECO:0000313" key="2">
    <source>
        <dbReference type="Proteomes" id="UP000218811"/>
    </source>
</evidence>
<evidence type="ECO:0000313" key="1">
    <source>
        <dbReference type="EMBL" id="PCH37301.1"/>
    </source>
</evidence>
<gene>
    <name evidence="1" type="ORF">WOLCODRAFT_140793</name>
</gene>
<proteinExistence type="predicted"/>
<dbReference type="Gene3D" id="3.40.50.150">
    <property type="entry name" value="Vaccinia Virus protein VP39"/>
    <property type="match status" value="1"/>
</dbReference>
<accession>A0A2H3J5S1</accession>
<reference evidence="1 2" key="1">
    <citation type="journal article" date="2012" name="Science">
        <title>The Paleozoic origin of enzymatic lignin decomposition reconstructed from 31 fungal genomes.</title>
        <authorList>
            <person name="Floudas D."/>
            <person name="Binder M."/>
            <person name="Riley R."/>
            <person name="Barry K."/>
            <person name="Blanchette R.A."/>
            <person name="Henrissat B."/>
            <person name="Martinez A.T."/>
            <person name="Otillar R."/>
            <person name="Spatafora J.W."/>
            <person name="Yadav J.S."/>
            <person name="Aerts A."/>
            <person name="Benoit I."/>
            <person name="Boyd A."/>
            <person name="Carlson A."/>
            <person name="Copeland A."/>
            <person name="Coutinho P.M."/>
            <person name="de Vries R.P."/>
            <person name="Ferreira P."/>
            <person name="Findley K."/>
            <person name="Foster B."/>
            <person name="Gaskell J."/>
            <person name="Glotzer D."/>
            <person name="Gorecki P."/>
            <person name="Heitman J."/>
            <person name="Hesse C."/>
            <person name="Hori C."/>
            <person name="Igarashi K."/>
            <person name="Jurgens J.A."/>
            <person name="Kallen N."/>
            <person name="Kersten P."/>
            <person name="Kohler A."/>
            <person name="Kuees U."/>
            <person name="Kumar T.K.A."/>
            <person name="Kuo A."/>
            <person name="LaButti K."/>
            <person name="Larrondo L.F."/>
            <person name="Lindquist E."/>
            <person name="Ling A."/>
            <person name="Lombard V."/>
            <person name="Lucas S."/>
            <person name="Lundell T."/>
            <person name="Martin R."/>
            <person name="McLaughlin D.J."/>
            <person name="Morgenstern I."/>
            <person name="Morin E."/>
            <person name="Murat C."/>
            <person name="Nagy L.G."/>
            <person name="Nolan M."/>
            <person name="Ohm R.A."/>
            <person name="Patyshakuliyeva A."/>
            <person name="Rokas A."/>
            <person name="Ruiz-Duenas F.J."/>
            <person name="Sabat G."/>
            <person name="Salamov A."/>
            <person name="Samejima M."/>
            <person name="Schmutz J."/>
            <person name="Slot J.C."/>
            <person name="St John F."/>
            <person name="Stenlid J."/>
            <person name="Sun H."/>
            <person name="Sun S."/>
            <person name="Syed K."/>
            <person name="Tsang A."/>
            <person name="Wiebenga A."/>
            <person name="Young D."/>
            <person name="Pisabarro A."/>
            <person name="Eastwood D.C."/>
            <person name="Martin F."/>
            <person name="Cullen D."/>
            <person name="Grigoriev I.V."/>
            <person name="Hibbett D.S."/>
        </authorList>
    </citation>
    <scope>NUCLEOTIDE SEQUENCE [LARGE SCALE GENOMIC DNA]</scope>
    <source>
        <strain evidence="1 2">MD-104</strain>
    </source>
</reference>